<dbReference type="AlphaFoldDB" id="A0A818IQ55"/>
<evidence type="ECO:0000313" key="3">
    <source>
        <dbReference type="Proteomes" id="UP000663833"/>
    </source>
</evidence>
<feature type="domain" description="F-box" evidence="1">
    <location>
        <begin position="10"/>
        <end position="60"/>
    </location>
</feature>
<dbReference type="EMBL" id="CAJNYD010003610">
    <property type="protein sequence ID" value="CAF3529070.1"/>
    <property type="molecule type" value="Genomic_DNA"/>
</dbReference>
<evidence type="ECO:0000313" key="2">
    <source>
        <dbReference type="EMBL" id="CAF3529070.1"/>
    </source>
</evidence>
<dbReference type="Proteomes" id="UP000663833">
    <property type="component" value="Unassembled WGS sequence"/>
</dbReference>
<gene>
    <name evidence="2" type="ORF">LUA448_LOCUS26869</name>
</gene>
<proteinExistence type="predicted"/>
<accession>A0A818IQ55</accession>
<name>A0A818IQ55_9BILA</name>
<protein>
    <recommendedName>
        <fullName evidence="1">F-box domain-containing protein</fullName>
    </recommendedName>
</protein>
<reference evidence="2" key="1">
    <citation type="submission" date="2021-02" db="EMBL/GenBank/DDBJ databases">
        <authorList>
            <person name="Nowell W R."/>
        </authorList>
    </citation>
    <scope>NUCLEOTIDE SEQUENCE</scope>
</reference>
<organism evidence="2 3">
    <name type="scientific">Rotaria socialis</name>
    <dbReference type="NCBI Taxonomy" id="392032"/>
    <lineage>
        <taxon>Eukaryota</taxon>
        <taxon>Metazoa</taxon>
        <taxon>Spiralia</taxon>
        <taxon>Gnathifera</taxon>
        <taxon>Rotifera</taxon>
        <taxon>Eurotatoria</taxon>
        <taxon>Bdelloidea</taxon>
        <taxon>Philodinida</taxon>
        <taxon>Philodinidae</taxon>
        <taxon>Rotaria</taxon>
    </lineage>
</organism>
<dbReference type="InterPro" id="IPR001810">
    <property type="entry name" value="F-box_dom"/>
</dbReference>
<evidence type="ECO:0000259" key="1">
    <source>
        <dbReference type="PROSITE" id="PS50181"/>
    </source>
</evidence>
<dbReference type="InterPro" id="IPR032675">
    <property type="entry name" value="LRR_dom_sf"/>
</dbReference>
<dbReference type="PROSITE" id="PS50181">
    <property type="entry name" value="FBOX"/>
    <property type="match status" value="1"/>
</dbReference>
<comment type="caution">
    <text evidence="2">The sequence shown here is derived from an EMBL/GenBank/DDBJ whole genome shotgun (WGS) entry which is preliminary data.</text>
</comment>
<sequence>MTHVKINEMALLLEILPTEMLFDIFDYLTVFDILRAFINLNKRINDIVGLYPFVLDFQEISRSKLDFICRHIQPKQVLSIYLSDEFMPDQVKIFNLYFPDFHEQFVGLKKMKFINTSTVLPNLPVTLTSLSIKTYLKTNSTDKFITKILRQQAQYLTFLKVDGSYVFRSIDTAFPSLKHLTIDYCTITEFHRILLCFRSPLTELKLFLDREENLSRINFKQLSNTLIDLRISFSEDIIMSFALVKDFIEDLAKLKYFTIQATGTLDLMDGELWEEYLFQKDIKKFNFKFTLSNGFLIDYDEDLLLESFRSSFWLKQQQWYVACEKRTLKSSCPTIYSIPYFQPKLIFYPSNNFRPVTTADREVVSKHANNLILTFHKTIPLPSSSFCHVYSLTLLTITLPSIEILQSIVDLKQIREIDVSLVKNLSIDEFEIFIECMTNLKTIKMEYNPLFVPPIRINSYTFIRRDEELFIIDENNIKRFCYLFFHVRNLEITVQSKDIIIQLLTRLYYLERIKIFCYQNSLLNITYNWFKQNIPRFTTVTFTYRVTATCLFLSIGNEKPVDDETPVKNTTCKILTCGLHKHRSGCQIQ</sequence>
<dbReference type="Gene3D" id="3.80.10.10">
    <property type="entry name" value="Ribonuclease Inhibitor"/>
    <property type="match status" value="1"/>
</dbReference>